<keyword evidence="1" id="KW-0646">Protease inhibitor</keyword>
<evidence type="ECO:0000259" key="4">
    <source>
        <dbReference type="Pfam" id="PF01826"/>
    </source>
</evidence>
<dbReference type="Pfam" id="PF01826">
    <property type="entry name" value="TIL"/>
    <property type="match status" value="3"/>
</dbReference>
<dbReference type="InterPro" id="IPR051368">
    <property type="entry name" value="SerProtInhib-TIL_Domain"/>
</dbReference>
<accession>A0AAV5UUY3</accession>
<comment type="caution">
    <text evidence="5">The sequence shown here is derived from an EMBL/GenBank/DDBJ whole genome shotgun (WGS) entry which is preliminary data.</text>
</comment>
<dbReference type="PANTHER" id="PTHR23259:SF70">
    <property type="entry name" value="ACCESSORY GLAND PROTEIN ACP62F-RELATED"/>
    <property type="match status" value="1"/>
</dbReference>
<dbReference type="InterPro" id="IPR036084">
    <property type="entry name" value="Ser_inhib-like_sf"/>
</dbReference>
<gene>
    <name evidence="5" type="ORF">PFISCL1PPCAC_831</name>
</gene>
<dbReference type="AlphaFoldDB" id="A0AAV5UUY3"/>
<dbReference type="GO" id="GO:0004867">
    <property type="term" value="F:serine-type endopeptidase inhibitor activity"/>
    <property type="evidence" value="ECO:0007669"/>
    <property type="project" value="UniProtKB-KW"/>
</dbReference>
<dbReference type="SUPFAM" id="SSF57567">
    <property type="entry name" value="Serine protease inhibitors"/>
    <property type="match status" value="3"/>
</dbReference>
<reference evidence="5" key="1">
    <citation type="submission" date="2023-10" db="EMBL/GenBank/DDBJ databases">
        <title>Genome assembly of Pristionchus species.</title>
        <authorList>
            <person name="Yoshida K."/>
            <person name="Sommer R.J."/>
        </authorList>
    </citation>
    <scope>NUCLEOTIDE SEQUENCE</scope>
    <source>
        <strain evidence="5">RS5133</strain>
    </source>
</reference>
<evidence type="ECO:0000313" key="6">
    <source>
        <dbReference type="Proteomes" id="UP001432322"/>
    </source>
</evidence>
<feature type="domain" description="TIL" evidence="4">
    <location>
        <begin position="141"/>
        <end position="191"/>
    </location>
</feature>
<feature type="non-terminal residue" evidence="5">
    <location>
        <position position="1"/>
    </location>
</feature>
<dbReference type="Gene3D" id="2.10.25.10">
    <property type="entry name" value="Laminin"/>
    <property type="match status" value="3"/>
</dbReference>
<dbReference type="PANTHER" id="PTHR23259">
    <property type="entry name" value="RIDDLE"/>
    <property type="match status" value="1"/>
</dbReference>
<sequence length="192" mass="21384">DDPECKHRPNCVSFPKCPANEEYRECNGDTPCDATCENHWPNCSGCGKGGCVCLHGLVRHKGKCFKQEQCPDPDCPANQVWNKCPGNCQLPSCRSILSKEKETCLEGCGFAQCVCKQGFVRDDNDICIKKENCPKKFDCESPHEVKKQCSTCEPTCEDRNPACNKMCGPPKCQCKPGFVRDQGFCLPEYQCP</sequence>
<evidence type="ECO:0000256" key="2">
    <source>
        <dbReference type="ARBA" id="ARBA00022900"/>
    </source>
</evidence>
<organism evidence="5 6">
    <name type="scientific">Pristionchus fissidentatus</name>
    <dbReference type="NCBI Taxonomy" id="1538716"/>
    <lineage>
        <taxon>Eukaryota</taxon>
        <taxon>Metazoa</taxon>
        <taxon>Ecdysozoa</taxon>
        <taxon>Nematoda</taxon>
        <taxon>Chromadorea</taxon>
        <taxon>Rhabditida</taxon>
        <taxon>Rhabditina</taxon>
        <taxon>Diplogasteromorpha</taxon>
        <taxon>Diplogasteroidea</taxon>
        <taxon>Neodiplogasteridae</taxon>
        <taxon>Pristionchus</taxon>
    </lineage>
</organism>
<evidence type="ECO:0000313" key="5">
    <source>
        <dbReference type="EMBL" id="GMT09534.1"/>
    </source>
</evidence>
<keyword evidence="3" id="KW-1015">Disulfide bond</keyword>
<keyword evidence="6" id="KW-1185">Reference proteome</keyword>
<feature type="domain" description="TIL" evidence="4">
    <location>
        <begin position="17"/>
        <end position="70"/>
    </location>
</feature>
<keyword evidence="2" id="KW-0722">Serine protease inhibitor</keyword>
<feature type="domain" description="TIL" evidence="4">
    <location>
        <begin position="75"/>
        <end position="133"/>
    </location>
</feature>
<proteinExistence type="predicted"/>
<evidence type="ECO:0000256" key="3">
    <source>
        <dbReference type="ARBA" id="ARBA00023157"/>
    </source>
</evidence>
<dbReference type="Proteomes" id="UP001432322">
    <property type="component" value="Unassembled WGS sequence"/>
</dbReference>
<protein>
    <recommendedName>
        <fullName evidence="4">TIL domain-containing protein</fullName>
    </recommendedName>
</protein>
<dbReference type="CDD" id="cd19941">
    <property type="entry name" value="TIL"/>
    <property type="match status" value="1"/>
</dbReference>
<name>A0AAV5UUY3_9BILA</name>
<feature type="non-terminal residue" evidence="5">
    <location>
        <position position="192"/>
    </location>
</feature>
<evidence type="ECO:0000256" key="1">
    <source>
        <dbReference type="ARBA" id="ARBA00022690"/>
    </source>
</evidence>
<dbReference type="InterPro" id="IPR002919">
    <property type="entry name" value="TIL_dom"/>
</dbReference>
<dbReference type="EMBL" id="BTSY01000001">
    <property type="protein sequence ID" value="GMT09534.1"/>
    <property type="molecule type" value="Genomic_DNA"/>
</dbReference>